<dbReference type="AlphaFoldDB" id="A0A9J6FAZ9"/>
<protein>
    <recommendedName>
        <fullName evidence="5">CCHC-type domain-containing protein</fullName>
    </recommendedName>
</protein>
<evidence type="ECO:0000256" key="1">
    <source>
        <dbReference type="SAM" id="Coils"/>
    </source>
</evidence>
<dbReference type="Proteomes" id="UP000821853">
    <property type="component" value="Chromosome 1"/>
</dbReference>
<comment type="caution">
    <text evidence="3">The sequence shown here is derived from an EMBL/GenBank/DDBJ whole genome shotgun (WGS) entry which is preliminary data.</text>
</comment>
<name>A0A9J6FAZ9_HAELO</name>
<dbReference type="OrthoDB" id="6488226at2759"/>
<feature type="compositionally biased region" description="Basic and acidic residues" evidence="2">
    <location>
        <begin position="52"/>
        <end position="61"/>
    </location>
</feature>
<dbReference type="VEuPathDB" id="VectorBase:HLOH_055074"/>
<feature type="region of interest" description="Disordered" evidence="2">
    <location>
        <begin position="44"/>
        <end position="74"/>
    </location>
</feature>
<evidence type="ECO:0000256" key="2">
    <source>
        <dbReference type="SAM" id="MobiDB-lite"/>
    </source>
</evidence>
<feature type="region of interest" description="Disordered" evidence="2">
    <location>
        <begin position="305"/>
        <end position="427"/>
    </location>
</feature>
<feature type="compositionally biased region" description="Basic and acidic residues" evidence="2">
    <location>
        <begin position="307"/>
        <end position="323"/>
    </location>
</feature>
<gene>
    <name evidence="3" type="ORF">HPB48_012306</name>
</gene>
<reference evidence="3 4" key="1">
    <citation type="journal article" date="2020" name="Cell">
        <title>Large-Scale Comparative Analyses of Tick Genomes Elucidate Their Genetic Diversity and Vector Capacities.</title>
        <authorList>
            <consortium name="Tick Genome and Microbiome Consortium (TIGMIC)"/>
            <person name="Jia N."/>
            <person name="Wang J."/>
            <person name="Shi W."/>
            <person name="Du L."/>
            <person name="Sun Y."/>
            <person name="Zhan W."/>
            <person name="Jiang J.F."/>
            <person name="Wang Q."/>
            <person name="Zhang B."/>
            <person name="Ji P."/>
            <person name="Bell-Sakyi L."/>
            <person name="Cui X.M."/>
            <person name="Yuan T.T."/>
            <person name="Jiang B.G."/>
            <person name="Yang W.F."/>
            <person name="Lam T.T."/>
            <person name="Chang Q.C."/>
            <person name="Ding S.J."/>
            <person name="Wang X.J."/>
            <person name="Zhu J.G."/>
            <person name="Ruan X.D."/>
            <person name="Zhao L."/>
            <person name="Wei J.T."/>
            <person name="Ye R.Z."/>
            <person name="Que T.C."/>
            <person name="Du C.H."/>
            <person name="Zhou Y.H."/>
            <person name="Cheng J.X."/>
            <person name="Dai P.F."/>
            <person name="Guo W.B."/>
            <person name="Han X.H."/>
            <person name="Huang E.J."/>
            <person name="Li L.F."/>
            <person name="Wei W."/>
            <person name="Gao Y.C."/>
            <person name="Liu J.Z."/>
            <person name="Shao H.Z."/>
            <person name="Wang X."/>
            <person name="Wang C.C."/>
            <person name="Yang T.C."/>
            <person name="Huo Q.B."/>
            <person name="Li W."/>
            <person name="Chen H.Y."/>
            <person name="Chen S.E."/>
            <person name="Zhou L.G."/>
            <person name="Ni X.B."/>
            <person name="Tian J.H."/>
            <person name="Sheng Y."/>
            <person name="Liu T."/>
            <person name="Pan Y.S."/>
            <person name="Xia L.Y."/>
            <person name="Li J."/>
            <person name="Zhao F."/>
            <person name="Cao W.C."/>
        </authorList>
    </citation>
    <scope>NUCLEOTIDE SEQUENCE [LARGE SCALE GENOMIC DNA]</scope>
    <source>
        <strain evidence="3">HaeL-2018</strain>
    </source>
</reference>
<accession>A0A9J6FAZ9</accession>
<evidence type="ECO:0008006" key="5">
    <source>
        <dbReference type="Google" id="ProtNLM"/>
    </source>
</evidence>
<proteinExistence type="predicted"/>
<feature type="coiled-coil region" evidence="1">
    <location>
        <begin position="444"/>
        <end position="485"/>
    </location>
</feature>
<feature type="compositionally biased region" description="Basic and acidic residues" evidence="2">
    <location>
        <begin position="335"/>
        <end position="355"/>
    </location>
</feature>
<keyword evidence="4" id="KW-1185">Reference proteome</keyword>
<evidence type="ECO:0000313" key="3">
    <source>
        <dbReference type="EMBL" id="KAH9359609.1"/>
    </source>
</evidence>
<organism evidence="3 4">
    <name type="scientific">Haemaphysalis longicornis</name>
    <name type="common">Bush tick</name>
    <dbReference type="NCBI Taxonomy" id="44386"/>
    <lineage>
        <taxon>Eukaryota</taxon>
        <taxon>Metazoa</taxon>
        <taxon>Ecdysozoa</taxon>
        <taxon>Arthropoda</taxon>
        <taxon>Chelicerata</taxon>
        <taxon>Arachnida</taxon>
        <taxon>Acari</taxon>
        <taxon>Parasitiformes</taxon>
        <taxon>Ixodida</taxon>
        <taxon>Ixodoidea</taxon>
        <taxon>Ixodidae</taxon>
        <taxon>Haemaphysalinae</taxon>
        <taxon>Haemaphysalis</taxon>
    </lineage>
</organism>
<dbReference type="OMA" id="ERIRKCT"/>
<evidence type="ECO:0000313" key="4">
    <source>
        <dbReference type="Proteomes" id="UP000821853"/>
    </source>
</evidence>
<sequence length="642" mass="73629">MSRSMDVVEVEGETISPEEYHGPGWMAAHERRSRAMQCPSHCERAQYSGDGRNPKTQRDASIRGMRWTPRPRQPRLPEEDYKVVLRPRGGLDMAQLPVAYIKDGVLRAATVAKEEAEEDILRLNQRQNTMVVSTSKKENALRYSQIQAIQLGSQTYSTAAYITAPEDTSKGVIHGIPDYDTPQDIENSLVNRQNPTILHARRMGRTDSVVIVFEGKKVPHYVYYRGAEYRCLLHRKKYETCNTCGRLGHRSDVCPTPNDRKCRGCGIQNPPEDHPCEPKCSLCGKGHLTGDKKCRERFKTPYILKQRQWERQQQEERSQRQEDGQQSTRFNSENRQGRLKERRGPSKPNDEDIRSRSNSFPRLSSSGKEPGHRSRSKSKSRLDSKSRSQTRSKSRSQSRSRSGSRRRNITTHSQQKGLVRDEDNRSKVSWADAVSSTATSSIHGSALEQELSKIKQLLEQAIRESTKQKEENKKLKEEIVKLKQAGSQLPQQGLSTIPPKGLKRSSCTARALLCTARGAAARHHIGLAVNVDTEGTVPTAHAPELRRSWPETYFPAEDRKDHRRERGAYMRMLRTAAENCPDRLMLSRGNTRHYYDENKRTPYQTTTYSIEYRTLETERIRKCTIPRPIYWTRPTVHTPQRR</sequence>
<dbReference type="EMBL" id="JABSTR010000001">
    <property type="protein sequence ID" value="KAH9359609.1"/>
    <property type="molecule type" value="Genomic_DNA"/>
</dbReference>
<feature type="compositionally biased region" description="Basic residues" evidence="2">
    <location>
        <begin position="388"/>
        <end position="409"/>
    </location>
</feature>
<keyword evidence="1" id="KW-0175">Coiled coil</keyword>
<feature type="compositionally biased region" description="Low complexity" evidence="2">
    <location>
        <begin position="356"/>
        <end position="366"/>
    </location>
</feature>
<feature type="region of interest" description="Disordered" evidence="2">
    <location>
        <begin position="1"/>
        <end position="23"/>
    </location>
</feature>